<keyword evidence="3" id="KW-1185">Reference proteome</keyword>
<comment type="caution">
    <text evidence="2">The sequence shown here is derived from an EMBL/GenBank/DDBJ whole genome shotgun (WGS) entry which is preliminary data.</text>
</comment>
<sequence>MPQHDVAAHPDLFGTESEGDRLYGEGLVHAGREVERSDQYVRVSRHGRTLTSDPGSQNRTLMNAPVSRKPTRR</sequence>
<organism evidence="2 3">
    <name type="scientific">Streptomyces violascens</name>
    <dbReference type="NCBI Taxonomy" id="67381"/>
    <lineage>
        <taxon>Bacteria</taxon>
        <taxon>Bacillati</taxon>
        <taxon>Actinomycetota</taxon>
        <taxon>Actinomycetes</taxon>
        <taxon>Kitasatosporales</taxon>
        <taxon>Streptomycetaceae</taxon>
        <taxon>Streptomyces</taxon>
    </lineage>
</organism>
<gene>
    <name evidence="2" type="ORF">Sviol_69730</name>
</gene>
<evidence type="ECO:0000256" key="1">
    <source>
        <dbReference type="SAM" id="MobiDB-lite"/>
    </source>
</evidence>
<dbReference type="EMBL" id="BNDY01000017">
    <property type="protein sequence ID" value="GHI42565.1"/>
    <property type="molecule type" value="Genomic_DNA"/>
</dbReference>
<evidence type="ECO:0000313" key="3">
    <source>
        <dbReference type="Proteomes" id="UP001050808"/>
    </source>
</evidence>
<feature type="region of interest" description="Disordered" evidence="1">
    <location>
        <begin position="1"/>
        <end position="20"/>
    </location>
</feature>
<feature type="compositionally biased region" description="Polar residues" evidence="1">
    <location>
        <begin position="49"/>
        <end position="61"/>
    </location>
</feature>
<name>A0ABQ3QZ60_9ACTN</name>
<feature type="region of interest" description="Disordered" evidence="1">
    <location>
        <begin position="38"/>
        <end position="73"/>
    </location>
</feature>
<protein>
    <submittedName>
        <fullName evidence="2">Uncharacterized protein</fullName>
    </submittedName>
</protein>
<accession>A0ABQ3QZ60</accession>
<evidence type="ECO:0000313" key="2">
    <source>
        <dbReference type="EMBL" id="GHI42565.1"/>
    </source>
</evidence>
<reference evidence="2" key="1">
    <citation type="submission" date="2024-05" db="EMBL/GenBank/DDBJ databases">
        <title>Whole genome shotgun sequence of Streptomyces violascens NBRC 12920.</title>
        <authorList>
            <person name="Komaki H."/>
            <person name="Tamura T."/>
        </authorList>
    </citation>
    <scope>NUCLEOTIDE SEQUENCE</scope>
    <source>
        <strain evidence="2">NBRC 12920</strain>
    </source>
</reference>
<proteinExistence type="predicted"/>
<dbReference type="Proteomes" id="UP001050808">
    <property type="component" value="Unassembled WGS sequence"/>
</dbReference>